<evidence type="ECO:0000313" key="22">
    <source>
        <dbReference type="EMBL" id="ALO66044.1"/>
    </source>
</evidence>
<dbReference type="InterPro" id="IPR029056">
    <property type="entry name" value="Ribokinase-like"/>
</dbReference>
<keyword evidence="9 18" id="KW-0630">Potassium</keyword>
<keyword evidence="6 17" id="KW-0547">Nucleotide-binding</keyword>
<reference evidence="22 23" key="2">
    <citation type="journal article" date="2016" name="J. Biotechnol.">
        <title>Complete genome sequence of Arthrobacter alpinus ERGS4:06, a yellow pigmented bacterium tolerant to cold and radiations isolated from Sikkim Himalaya.</title>
        <authorList>
            <person name="Kumar R."/>
            <person name="Singh D."/>
            <person name="Swarnkar M.K."/>
            <person name="Singh A.K."/>
            <person name="Kumar S."/>
        </authorList>
    </citation>
    <scope>NUCLEOTIDE SEQUENCE [LARGE SCALE GENOMIC DNA]</scope>
    <source>
        <strain evidence="22 23">ERGS4:06</strain>
    </source>
</reference>
<dbReference type="Gene3D" id="3.40.1190.20">
    <property type="match status" value="1"/>
</dbReference>
<comment type="function">
    <text evidence="17">Catalyzes the dehydration of the S-form of NAD(P)HX at the expense of ADP, which is converted to AMP. Together with NAD(P)HX epimerase, which catalyzes the epimerization of the S- and R-forms, the enzyme allows the repair of both epimers of NAD(P)HX, a damaged form of NAD(P)H that is a result of enzymatic or heat-dependent hydration.</text>
</comment>
<dbReference type="PROSITE" id="PS51385">
    <property type="entry name" value="YJEF_N"/>
    <property type="match status" value="1"/>
</dbReference>
<dbReference type="HAMAP" id="MF_01965">
    <property type="entry name" value="NADHX_dehydratase"/>
    <property type="match status" value="1"/>
</dbReference>
<dbReference type="PIRSF" id="PIRSF017184">
    <property type="entry name" value="Nnr"/>
    <property type="match status" value="1"/>
</dbReference>
<keyword evidence="8 17" id="KW-0521">NADP</keyword>
<evidence type="ECO:0000256" key="9">
    <source>
        <dbReference type="ARBA" id="ARBA00022958"/>
    </source>
</evidence>
<comment type="cofactor">
    <cofactor evidence="17">
        <name>Mg(2+)</name>
        <dbReference type="ChEBI" id="CHEBI:18420"/>
    </cofactor>
</comment>
<proteinExistence type="inferred from homology"/>
<dbReference type="HAMAP" id="MF_01966">
    <property type="entry name" value="NADHX_epimerase"/>
    <property type="match status" value="1"/>
</dbReference>
<protein>
    <recommendedName>
        <fullName evidence="19">Bifunctional NAD(P)H-hydrate repair enzyme</fullName>
    </recommendedName>
    <alternativeName>
        <fullName evidence="19">Nicotinamide nucleotide repair protein</fullName>
    </alternativeName>
    <domain>
        <recommendedName>
            <fullName evidence="19">ADP-dependent (S)-NAD(P)H-hydrate dehydratase</fullName>
            <ecNumber evidence="19">4.2.1.136</ecNumber>
        </recommendedName>
        <alternativeName>
            <fullName evidence="19">ADP-dependent NAD(P)HX dehydratase</fullName>
        </alternativeName>
    </domain>
    <domain>
        <recommendedName>
            <fullName evidence="19">NAD(P)H-hydrate epimerase</fullName>
            <ecNumber evidence="19">5.1.99.6</ecNumber>
        </recommendedName>
    </domain>
</protein>
<feature type="binding site" evidence="17">
    <location>
        <position position="309"/>
    </location>
    <ligand>
        <name>(6S)-NADPHX</name>
        <dbReference type="ChEBI" id="CHEBI:64076"/>
    </ligand>
</feature>
<dbReference type="GO" id="GO:0046496">
    <property type="term" value="P:nicotinamide nucleotide metabolic process"/>
    <property type="evidence" value="ECO:0007669"/>
    <property type="project" value="UniProtKB-UniRule"/>
</dbReference>
<evidence type="ECO:0000256" key="2">
    <source>
        <dbReference type="ARBA" id="ARBA00000909"/>
    </source>
</evidence>
<accession>A0A0S2LX89</accession>
<evidence type="ECO:0000259" key="21">
    <source>
        <dbReference type="PROSITE" id="PS51385"/>
    </source>
</evidence>
<evidence type="ECO:0000256" key="7">
    <source>
        <dbReference type="ARBA" id="ARBA00022840"/>
    </source>
</evidence>
<dbReference type="InterPro" id="IPR017953">
    <property type="entry name" value="Carbohydrate_kinase_pred_CS"/>
</dbReference>
<dbReference type="EC" id="5.1.99.6" evidence="19"/>
<keyword evidence="7 17" id="KW-0067">ATP-binding</keyword>
<dbReference type="Pfam" id="PF03853">
    <property type="entry name" value="YjeF_N"/>
    <property type="match status" value="1"/>
</dbReference>
<feature type="binding site" evidence="17">
    <location>
        <begin position="468"/>
        <end position="472"/>
    </location>
    <ligand>
        <name>AMP</name>
        <dbReference type="ChEBI" id="CHEBI:456215"/>
    </ligand>
</feature>
<evidence type="ECO:0000256" key="18">
    <source>
        <dbReference type="HAMAP-Rule" id="MF_01966"/>
    </source>
</evidence>
<dbReference type="CDD" id="cd01171">
    <property type="entry name" value="YXKO-related"/>
    <property type="match status" value="1"/>
</dbReference>
<feature type="binding site" evidence="18">
    <location>
        <position position="173"/>
    </location>
    <ligand>
        <name>K(+)</name>
        <dbReference type="ChEBI" id="CHEBI:29103"/>
    </ligand>
</feature>
<feature type="binding site" evidence="18">
    <location>
        <position position="210"/>
    </location>
    <ligand>
        <name>(6S)-NADPHX</name>
        <dbReference type="ChEBI" id="CHEBI:64076"/>
    </ligand>
</feature>
<dbReference type="InterPro" id="IPR030677">
    <property type="entry name" value="Nnr"/>
</dbReference>
<feature type="binding site" evidence="18">
    <location>
        <position position="213"/>
    </location>
    <ligand>
        <name>K(+)</name>
        <dbReference type="ChEBI" id="CHEBI:29103"/>
    </ligand>
</feature>
<dbReference type="InterPro" id="IPR036652">
    <property type="entry name" value="YjeF_N_dom_sf"/>
</dbReference>
<feature type="binding site" evidence="17">
    <location>
        <position position="364"/>
    </location>
    <ligand>
        <name>(6S)-NADPHX</name>
        <dbReference type="ChEBI" id="CHEBI:64076"/>
    </ligand>
</feature>
<dbReference type="PANTHER" id="PTHR12592:SF0">
    <property type="entry name" value="ATP-DEPENDENT (S)-NAD(P)H-HYDRATE DEHYDRATASE"/>
    <property type="match status" value="1"/>
</dbReference>
<comment type="similarity">
    <text evidence="4 19">In the C-terminal section; belongs to the NnrD/CARKD family.</text>
</comment>
<reference evidence="23" key="1">
    <citation type="submission" date="2015-11" db="EMBL/GenBank/DDBJ databases">
        <authorList>
            <person name="Kumar R."/>
            <person name="Singh D."/>
            <person name="Swarnkar M.K."/>
            <person name="Singh A.K."/>
            <person name="Kumar S."/>
        </authorList>
    </citation>
    <scope>NUCLEOTIDE SEQUENCE [LARGE SCALE GENOMIC DNA]</scope>
    <source>
        <strain evidence="23">ERGS4:06</strain>
    </source>
</reference>
<comment type="catalytic activity">
    <reaction evidence="16 17 19">
        <text>(6S)-NADPHX + ADP = AMP + phosphate + NADPH + H(+)</text>
        <dbReference type="Rhea" id="RHEA:32235"/>
        <dbReference type="ChEBI" id="CHEBI:15378"/>
        <dbReference type="ChEBI" id="CHEBI:43474"/>
        <dbReference type="ChEBI" id="CHEBI:57783"/>
        <dbReference type="ChEBI" id="CHEBI:64076"/>
        <dbReference type="ChEBI" id="CHEBI:456215"/>
        <dbReference type="ChEBI" id="CHEBI:456216"/>
        <dbReference type="EC" id="4.2.1.136"/>
    </reaction>
</comment>
<dbReference type="PROSITE" id="PS01050">
    <property type="entry name" value="YJEF_C_2"/>
    <property type="match status" value="1"/>
</dbReference>
<evidence type="ECO:0000256" key="1">
    <source>
        <dbReference type="ARBA" id="ARBA00000013"/>
    </source>
</evidence>
<dbReference type="GO" id="GO:0005524">
    <property type="term" value="F:ATP binding"/>
    <property type="evidence" value="ECO:0007669"/>
    <property type="project" value="UniProtKB-UniRule"/>
</dbReference>
<evidence type="ECO:0000256" key="4">
    <source>
        <dbReference type="ARBA" id="ARBA00009524"/>
    </source>
</evidence>
<evidence type="ECO:0000256" key="15">
    <source>
        <dbReference type="ARBA" id="ARBA00048238"/>
    </source>
</evidence>
<sequence>MISAHTAAAVRAAEEPLLRDGRGAELMLRASHGLALGVVKILRSRGCGIYGSRVLVLAGSGNNGADALYTGAYLAARGARTTAVLTGARNHPEALAAFRRAGGRCVRLADAPQESAAADGAARADTPEESAVRDCATRESAARGSAAQADAARGSAAQAALWDEAVRADAVLDGLLGTGGRGGLRGAAAEFVARLQALEGSARPAMVACDLPSGVDATTGAVHGPVLRADKTVTFGAHKSGLLAAPGEQFCGAVELIDIGIAGFLGEAAVFRLEPADLGTLLPQPAAAGHKYTRGVVGVVAGSRQYPGAGLLAVSAASACGPGMVRYVGAAAVASAIHGRNPEVVCSEDSPAELRVQAWLVGPGIDGDNEQRERAVAAIASGLPTVVDAGALELVTPSQNNPAGTDLAQQTPAQQTDNAQLILTPHAGELAAMMARAGIRRDRASVEAEPLAAARAAAELFGAVVLLKGATTVVAAPGGRVFTQANGTARLGTAGSGDTLAGILVALLAMAAAEQPLVPHDLARTAALAAALHGELSRTDMDAPLNAGELAGRIPHVWAQLCQIRPQG</sequence>
<feature type="binding site" evidence="17">
    <location>
        <position position="426"/>
    </location>
    <ligand>
        <name>(6S)-NADPHX</name>
        <dbReference type="ChEBI" id="CHEBI:64076"/>
    </ligand>
</feature>
<dbReference type="GO" id="GO:0052856">
    <property type="term" value="F:NAD(P)HX epimerase activity"/>
    <property type="evidence" value="ECO:0007669"/>
    <property type="project" value="UniProtKB-UniRule"/>
</dbReference>
<comment type="similarity">
    <text evidence="18">Belongs to the NnrE/AIBP family.</text>
</comment>
<evidence type="ECO:0000256" key="19">
    <source>
        <dbReference type="PIRNR" id="PIRNR017184"/>
    </source>
</evidence>
<dbReference type="PANTHER" id="PTHR12592">
    <property type="entry name" value="ATP-DEPENDENT (S)-NAD(P)H-HYDRATE DEHYDRATASE FAMILY MEMBER"/>
    <property type="match status" value="1"/>
</dbReference>
<comment type="catalytic activity">
    <reaction evidence="1 18 19">
        <text>(6R)-NADHX = (6S)-NADHX</text>
        <dbReference type="Rhea" id="RHEA:32215"/>
        <dbReference type="ChEBI" id="CHEBI:64074"/>
        <dbReference type="ChEBI" id="CHEBI:64075"/>
        <dbReference type="EC" id="5.1.99.6"/>
    </reaction>
</comment>
<evidence type="ECO:0000256" key="6">
    <source>
        <dbReference type="ARBA" id="ARBA00022741"/>
    </source>
</evidence>
<evidence type="ECO:0000256" key="17">
    <source>
        <dbReference type="HAMAP-Rule" id="MF_01965"/>
    </source>
</evidence>
<feature type="domain" description="YjeF N-terminal" evidence="21">
    <location>
        <begin position="6"/>
        <end position="267"/>
    </location>
</feature>
<feature type="binding site" evidence="18">
    <location>
        <position position="63"/>
    </location>
    <ligand>
        <name>K(+)</name>
        <dbReference type="ChEBI" id="CHEBI:29103"/>
    </ligand>
</feature>
<dbReference type="AlphaFoldDB" id="A0A0S2LX89"/>
<feature type="binding site" evidence="17">
    <location>
        <position position="497"/>
    </location>
    <ligand>
        <name>AMP</name>
        <dbReference type="ChEBI" id="CHEBI:456215"/>
    </ligand>
</feature>
<dbReference type="PROSITE" id="PS51383">
    <property type="entry name" value="YJEF_C_3"/>
    <property type="match status" value="1"/>
</dbReference>
<dbReference type="GO" id="GO:0052855">
    <property type="term" value="F:ADP-dependent NAD(P)H-hydrate dehydratase activity"/>
    <property type="evidence" value="ECO:0007669"/>
    <property type="project" value="UniProtKB-UniRule"/>
</dbReference>
<name>A0A0S2LX89_9MICC</name>
<evidence type="ECO:0000256" key="5">
    <source>
        <dbReference type="ARBA" id="ARBA00022723"/>
    </source>
</evidence>
<evidence type="ECO:0000256" key="12">
    <source>
        <dbReference type="ARBA" id="ARBA00023239"/>
    </source>
</evidence>
<evidence type="ECO:0000259" key="20">
    <source>
        <dbReference type="PROSITE" id="PS51383"/>
    </source>
</evidence>
<feature type="binding site" evidence="18">
    <location>
        <begin position="177"/>
        <end position="183"/>
    </location>
    <ligand>
        <name>(6S)-NADPHX</name>
        <dbReference type="ChEBI" id="CHEBI:64076"/>
    </ligand>
</feature>
<evidence type="ECO:0000256" key="16">
    <source>
        <dbReference type="ARBA" id="ARBA00049209"/>
    </source>
</evidence>
<evidence type="ECO:0000256" key="8">
    <source>
        <dbReference type="ARBA" id="ARBA00022857"/>
    </source>
</evidence>
<keyword evidence="13" id="KW-0511">Multifunctional enzyme</keyword>
<dbReference type="Gene3D" id="3.40.50.10260">
    <property type="entry name" value="YjeF N-terminal domain"/>
    <property type="match status" value="1"/>
</dbReference>
<comment type="similarity">
    <text evidence="17">Belongs to the NnrD/CARKD family.</text>
</comment>
<dbReference type="NCBIfam" id="TIGR00196">
    <property type="entry name" value="yjeF_cterm"/>
    <property type="match status" value="1"/>
</dbReference>
<organism evidence="22 23">
    <name type="scientific">Arthrobacter alpinus</name>
    <dbReference type="NCBI Taxonomy" id="656366"/>
    <lineage>
        <taxon>Bacteria</taxon>
        <taxon>Bacillati</taxon>
        <taxon>Actinomycetota</taxon>
        <taxon>Actinomycetes</taxon>
        <taxon>Micrococcales</taxon>
        <taxon>Micrococcaceae</taxon>
        <taxon>Arthrobacter</taxon>
    </lineage>
</organism>
<evidence type="ECO:0000313" key="23">
    <source>
        <dbReference type="Proteomes" id="UP000059574"/>
    </source>
</evidence>
<gene>
    <name evidence="18" type="primary">nnrE</name>
    <name evidence="17" type="synonym">nnrD</name>
    <name evidence="22" type="ORF">AS189_05445</name>
</gene>
<dbReference type="EMBL" id="CP013200">
    <property type="protein sequence ID" value="ALO66044.1"/>
    <property type="molecule type" value="Genomic_DNA"/>
</dbReference>
<comment type="function">
    <text evidence="18">Catalyzes the epimerization of the S- and R-forms of NAD(P)HX, a damaged form of NAD(P)H that is a result of enzymatic or heat-dependent hydration. This is a prerequisite for the S-specific NAD(P)H-hydrate dehydratase to allow the repair of both epimers of NAD(P)HX.</text>
</comment>
<comment type="catalytic activity">
    <reaction evidence="2 18 19">
        <text>(6R)-NADPHX = (6S)-NADPHX</text>
        <dbReference type="Rhea" id="RHEA:32227"/>
        <dbReference type="ChEBI" id="CHEBI:64076"/>
        <dbReference type="ChEBI" id="CHEBI:64077"/>
        <dbReference type="EC" id="5.1.99.6"/>
    </reaction>
</comment>
<feature type="binding site" evidence="18">
    <location>
        <begin position="62"/>
        <end position="66"/>
    </location>
    <ligand>
        <name>(6S)-NADPHX</name>
        <dbReference type="ChEBI" id="CHEBI:64076"/>
    </ligand>
</feature>
<evidence type="ECO:0000256" key="10">
    <source>
        <dbReference type="ARBA" id="ARBA00023027"/>
    </source>
</evidence>
<keyword evidence="11 18" id="KW-0413">Isomerase</keyword>
<evidence type="ECO:0000256" key="3">
    <source>
        <dbReference type="ARBA" id="ARBA00006001"/>
    </source>
</evidence>
<comment type="caution">
    <text evidence="18">Lacks conserved residue(s) required for the propagation of feature annotation.</text>
</comment>
<comment type="function">
    <text evidence="14 19">Bifunctional enzyme that catalyzes the epimerization of the S- and R-forms of NAD(P)HX and the dehydration of the S-form of NAD(P)HX at the expense of ADP, which is converted to AMP. This allows the repair of both epimers of NAD(P)HX, a damaged form of NAD(P)H that is a result of enzymatic or heat-dependent hydration.</text>
</comment>
<comment type="cofactor">
    <cofactor evidence="18 19">
        <name>K(+)</name>
        <dbReference type="ChEBI" id="CHEBI:29103"/>
    </cofactor>
    <text evidence="18 19">Binds 1 potassium ion per subunit.</text>
</comment>
<keyword evidence="10 17" id="KW-0520">NAD</keyword>
<evidence type="ECO:0000256" key="13">
    <source>
        <dbReference type="ARBA" id="ARBA00023268"/>
    </source>
</evidence>
<dbReference type="Proteomes" id="UP000059574">
    <property type="component" value="Chromosome"/>
</dbReference>
<evidence type="ECO:0000256" key="11">
    <source>
        <dbReference type="ARBA" id="ARBA00023235"/>
    </source>
</evidence>
<dbReference type="InterPro" id="IPR000631">
    <property type="entry name" value="CARKD"/>
</dbReference>
<dbReference type="EC" id="4.2.1.136" evidence="19"/>
<keyword evidence="5 18" id="KW-0479">Metal-binding</keyword>
<dbReference type="SUPFAM" id="SSF64153">
    <property type="entry name" value="YjeF N-terminal domain-like"/>
    <property type="match status" value="1"/>
</dbReference>
<comment type="similarity">
    <text evidence="3 19">In the N-terminal section; belongs to the NnrE/AIBP family.</text>
</comment>
<comment type="catalytic activity">
    <reaction evidence="15 17 19">
        <text>(6S)-NADHX + ADP = AMP + phosphate + NADH + H(+)</text>
        <dbReference type="Rhea" id="RHEA:32223"/>
        <dbReference type="ChEBI" id="CHEBI:15378"/>
        <dbReference type="ChEBI" id="CHEBI:43474"/>
        <dbReference type="ChEBI" id="CHEBI:57945"/>
        <dbReference type="ChEBI" id="CHEBI:64074"/>
        <dbReference type="ChEBI" id="CHEBI:456215"/>
        <dbReference type="ChEBI" id="CHEBI:456216"/>
        <dbReference type="EC" id="4.2.1.136"/>
    </reaction>
</comment>
<comment type="subunit">
    <text evidence="17">Homotetramer.</text>
</comment>
<keyword evidence="12 17" id="KW-0456">Lyase</keyword>
<dbReference type="GO" id="GO:0110051">
    <property type="term" value="P:metabolite repair"/>
    <property type="evidence" value="ECO:0007669"/>
    <property type="project" value="TreeGrafter"/>
</dbReference>
<feature type="domain" description="YjeF C-terminal" evidence="20">
    <location>
        <begin position="274"/>
        <end position="561"/>
    </location>
</feature>
<feature type="binding site" evidence="17">
    <location>
        <position position="498"/>
    </location>
    <ligand>
        <name>(6S)-NADPHX</name>
        <dbReference type="ChEBI" id="CHEBI:64076"/>
    </ligand>
</feature>
<dbReference type="GO" id="GO:0046872">
    <property type="term" value="F:metal ion binding"/>
    <property type="evidence" value="ECO:0007669"/>
    <property type="project" value="UniProtKB-UniRule"/>
</dbReference>
<evidence type="ECO:0000256" key="14">
    <source>
        <dbReference type="ARBA" id="ARBA00025153"/>
    </source>
</evidence>
<dbReference type="InterPro" id="IPR004443">
    <property type="entry name" value="YjeF_N_dom"/>
</dbReference>
<dbReference type="SUPFAM" id="SSF53613">
    <property type="entry name" value="Ribokinase-like"/>
    <property type="match status" value="1"/>
</dbReference>
<dbReference type="Pfam" id="PF01256">
    <property type="entry name" value="Carb_kinase"/>
    <property type="match status" value="1"/>
</dbReference>
<dbReference type="OrthoDB" id="9806925at2"/>
<dbReference type="RefSeq" id="WP_062286666.1">
    <property type="nucleotide sequence ID" value="NZ_CP013200.1"/>
</dbReference>